<dbReference type="AlphaFoldDB" id="A0AAD9L1J1"/>
<name>A0AAD9L1J1_RIDPI</name>
<proteinExistence type="predicted"/>
<evidence type="ECO:0000256" key="1">
    <source>
        <dbReference type="SAM" id="SignalP"/>
    </source>
</evidence>
<gene>
    <name evidence="2" type="ORF">NP493_386g05053</name>
</gene>
<accession>A0AAD9L1J1</accession>
<evidence type="ECO:0000313" key="2">
    <source>
        <dbReference type="EMBL" id="KAK2181669.1"/>
    </source>
</evidence>
<protein>
    <recommendedName>
        <fullName evidence="4">Secreted protein</fullName>
    </recommendedName>
</protein>
<reference evidence="2" key="1">
    <citation type="journal article" date="2023" name="Mol. Biol. Evol.">
        <title>Third-Generation Sequencing Reveals the Adaptive Role of the Epigenome in Three Deep-Sea Polychaetes.</title>
        <authorList>
            <person name="Perez M."/>
            <person name="Aroh O."/>
            <person name="Sun Y."/>
            <person name="Lan Y."/>
            <person name="Juniper S.K."/>
            <person name="Young C.R."/>
            <person name="Angers B."/>
            <person name="Qian P.Y."/>
        </authorList>
    </citation>
    <scope>NUCLEOTIDE SEQUENCE</scope>
    <source>
        <strain evidence="2">R07B-5</strain>
    </source>
</reference>
<dbReference type="EMBL" id="JAODUO010000387">
    <property type="protein sequence ID" value="KAK2181669.1"/>
    <property type="molecule type" value="Genomic_DNA"/>
</dbReference>
<organism evidence="2 3">
    <name type="scientific">Ridgeia piscesae</name>
    <name type="common">Tubeworm</name>
    <dbReference type="NCBI Taxonomy" id="27915"/>
    <lineage>
        <taxon>Eukaryota</taxon>
        <taxon>Metazoa</taxon>
        <taxon>Spiralia</taxon>
        <taxon>Lophotrochozoa</taxon>
        <taxon>Annelida</taxon>
        <taxon>Polychaeta</taxon>
        <taxon>Sedentaria</taxon>
        <taxon>Canalipalpata</taxon>
        <taxon>Sabellida</taxon>
        <taxon>Siboglinidae</taxon>
        <taxon>Ridgeia</taxon>
    </lineage>
</organism>
<evidence type="ECO:0000313" key="3">
    <source>
        <dbReference type="Proteomes" id="UP001209878"/>
    </source>
</evidence>
<dbReference type="Proteomes" id="UP001209878">
    <property type="component" value="Unassembled WGS sequence"/>
</dbReference>
<sequence>MNKVFVCVLMLALAAMVSANGRGMASCLHRQRGYKLGDLEPCPYYRVCQTRWTSRRVRCRHKGDCMNEFYQRCLPKAVNKRLEGC</sequence>
<feature type="signal peptide" evidence="1">
    <location>
        <begin position="1"/>
        <end position="19"/>
    </location>
</feature>
<comment type="caution">
    <text evidence="2">The sequence shown here is derived from an EMBL/GenBank/DDBJ whole genome shotgun (WGS) entry which is preliminary data.</text>
</comment>
<keyword evidence="1" id="KW-0732">Signal</keyword>
<feature type="chain" id="PRO_5042016156" description="Secreted protein" evidence="1">
    <location>
        <begin position="20"/>
        <end position="85"/>
    </location>
</feature>
<evidence type="ECO:0008006" key="4">
    <source>
        <dbReference type="Google" id="ProtNLM"/>
    </source>
</evidence>
<keyword evidence="3" id="KW-1185">Reference proteome</keyword>